<dbReference type="InterPro" id="IPR002155">
    <property type="entry name" value="Thiolase"/>
</dbReference>
<gene>
    <name evidence="10" type="ORF">Amme_003_027</name>
</gene>
<evidence type="ECO:0000256" key="7">
    <source>
        <dbReference type="RuleBase" id="RU003557"/>
    </source>
</evidence>
<name>A0A023D1G7_ACIMT</name>
<dbReference type="PANTHER" id="PTHR18919:SF138">
    <property type="entry name" value="ACETYL-COA C-ACETYLTRANSFERASE"/>
    <property type="match status" value="1"/>
</dbReference>
<evidence type="ECO:0000256" key="4">
    <source>
        <dbReference type="ARBA" id="ARBA00023315"/>
    </source>
</evidence>
<keyword evidence="2 7" id="KW-0808">Transferase</keyword>
<evidence type="ECO:0000313" key="11">
    <source>
        <dbReference type="Proteomes" id="UP000019760"/>
    </source>
</evidence>
<dbReference type="InterPro" id="IPR020617">
    <property type="entry name" value="Thiolase_C"/>
</dbReference>
<dbReference type="AlphaFoldDB" id="A0A023D1G7"/>
<dbReference type="PANTHER" id="PTHR18919">
    <property type="entry name" value="ACETYL-COA C-ACYLTRANSFERASE"/>
    <property type="match status" value="1"/>
</dbReference>
<evidence type="ECO:0000256" key="1">
    <source>
        <dbReference type="ARBA" id="ARBA00010982"/>
    </source>
</evidence>
<dbReference type="OrthoDB" id="9764638at2"/>
<dbReference type="RefSeq" id="WP_042055176.1">
    <property type="nucleotide sequence ID" value="NZ_BAND01000003.1"/>
</dbReference>
<dbReference type="Pfam" id="PF02803">
    <property type="entry name" value="Thiolase_C"/>
    <property type="match status" value="1"/>
</dbReference>
<sequence>MSPRNPVIDDPVIIASAARTPIGWFRGVFADLPATELGSAAIRGALARAGLDPAAVESVFMGCVLGANLGQNPARQAAHGAGIPFRAATVTINKICGSGMMAMAFASDALLAGSAKIVVAGGCESMSNAPYLLPAMRAGQRLGHGQVLDHMFRDGLEDAYETGTLMGHFAEATARQYGIGREEQDAFAALSLERARNAAESGAFAAEIEPVTVRSRARGKAAGETVVMQDENPSQANPAKIPTLKPAFGKDGTITAASSSGIADGASALVLTRRRMAEELGLPVRARLVGWATHGMEPRDFTIAPVPAMKTLLDRVGWSVGDVDLFEVNEAFAVTAMIARRELGIPPDRLNVNGGACALGHPIGATGARLVTTLIHALASRGGRRGVASACIGGGEAIAVAVEL</sequence>
<evidence type="ECO:0000259" key="9">
    <source>
        <dbReference type="Pfam" id="PF02803"/>
    </source>
</evidence>
<dbReference type="InterPro" id="IPR020616">
    <property type="entry name" value="Thiolase_N"/>
</dbReference>
<dbReference type="FunFam" id="3.40.47.10:FF:000010">
    <property type="entry name" value="Acetyl-CoA acetyltransferase (Thiolase)"/>
    <property type="match status" value="1"/>
</dbReference>
<dbReference type="InterPro" id="IPR020610">
    <property type="entry name" value="Thiolase_AS"/>
</dbReference>
<reference evidence="10 11" key="2">
    <citation type="journal article" date="2014" name="FEMS Microbiol. Lett.">
        <title>Draft genomic DNA sequence of the facultatively methylotrophic bacterium Acidomonas methanolica type strain MB58.</title>
        <authorList>
            <person name="Higashiura N."/>
            <person name="Hadano H."/>
            <person name="Hirakawa H."/>
            <person name="Matsutani M."/>
            <person name="Takabe S."/>
            <person name="Matsushita K."/>
            <person name="Azuma Y."/>
        </authorList>
    </citation>
    <scope>NUCLEOTIDE SEQUENCE [LARGE SCALE GENOMIC DNA]</scope>
    <source>
        <strain evidence="10 11">MB58</strain>
    </source>
</reference>
<dbReference type="NCBIfam" id="TIGR01930">
    <property type="entry name" value="AcCoA-C-Actrans"/>
    <property type="match status" value="1"/>
</dbReference>
<feature type="active site" description="Proton acceptor" evidence="6">
    <location>
        <position position="361"/>
    </location>
</feature>
<feature type="domain" description="Thiolase N-terminal" evidence="8">
    <location>
        <begin position="12"/>
        <end position="274"/>
    </location>
</feature>
<feature type="active site" description="Acyl-thioester intermediate" evidence="6">
    <location>
        <position position="96"/>
    </location>
</feature>
<evidence type="ECO:0000256" key="5">
    <source>
        <dbReference type="ARBA" id="ARBA00037924"/>
    </source>
</evidence>
<comment type="pathway">
    <text evidence="5">Metabolic intermediate biosynthesis; (R)-mevalonate biosynthesis; (R)-mevalonate from acetyl-CoA: step 1/3.</text>
</comment>
<feature type="domain" description="Thiolase C-terminal" evidence="9">
    <location>
        <begin position="283"/>
        <end position="403"/>
    </location>
</feature>
<protein>
    <submittedName>
        <fullName evidence="10">Acetyl-CoA acetyltransferase</fullName>
    </submittedName>
</protein>
<dbReference type="GO" id="GO:0042619">
    <property type="term" value="P:poly-hydroxybutyrate biosynthetic process"/>
    <property type="evidence" value="ECO:0007669"/>
    <property type="project" value="UniProtKB-KW"/>
</dbReference>
<keyword evidence="4 7" id="KW-0012">Acyltransferase</keyword>
<comment type="similarity">
    <text evidence="1 7">Belongs to the thiolase-like superfamily. Thiolase family.</text>
</comment>
<dbReference type="InterPro" id="IPR020615">
    <property type="entry name" value="Thiolase_acyl_enz_int_AS"/>
</dbReference>
<dbReference type="GO" id="GO:0003988">
    <property type="term" value="F:acetyl-CoA C-acyltransferase activity"/>
    <property type="evidence" value="ECO:0007669"/>
    <property type="project" value="UniProtKB-ARBA"/>
</dbReference>
<feature type="active site" description="Proton acceptor" evidence="6">
    <location>
        <position position="391"/>
    </location>
</feature>
<dbReference type="InterPro" id="IPR016039">
    <property type="entry name" value="Thiolase-like"/>
</dbReference>
<dbReference type="SUPFAM" id="SSF53901">
    <property type="entry name" value="Thiolase-like"/>
    <property type="match status" value="2"/>
</dbReference>
<reference evidence="11" key="1">
    <citation type="journal article" date="2014" name="FEMS Microbiol. Lett.">
        <title>Draft Genomic DNA Sequence of the Facultatively Methylotrophic Bacterium Acidomonas methanolica type strain MB58.</title>
        <authorList>
            <person name="Higashiura N."/>
            <person name="Hadano H."/>
            <person name="Hirakawa H."/>
            <person name="Matsutani M."/>
            <person name="Takabe S."/>
            <person name="Matsushita K."/>
            <person name="Azuma Y."/>
        </authorList>
    </citation>
    <scope>NUCLEOTIDE SEQUENCE [LARGE SCALE GENOMIC DNA]</scope>
    <source>
        <strain evidence="11">MB58</strain>
    </source>
</reference>
<comment type="caution">
    <text evidence="10">The sequence shown here is derived from an EMBL/GenBank/DDBJ whole genome shotgun (WGS) entry which is preliminary data.</text>
</comment>
<evidence type="ECO:0000259" key="8">
    <source>
        <dbReference type="Pfam" id="PF00108"/>
    </source>
</evidence>
<dbReference type="Proteomes" id="UP000019760">
    <property type="component" value="Unassembled WGS sequence"/>
</dbReference>
<evidence type="ECO:0000256" key="2">
    <source>
        <dbReference type="ARBA" id="ARBA00022679"/>
    </source>
</evidence>
<dbReference type="PIRSF" id="PIRSF000429">
    <property type="entry name" value="Ac-CoA_Ac_transf"/>
    <property type="match status" value="1"/>
</dbReference>
<accession>A0A023D1G7</accession>
<dbReference type="Pfam" id="PF00108">
    <property type="entry name" value="Thiolase_N"/>
    <property type="match status" value="1"/>
</dbReference>
<dbReference type="EMBL" id="BAND01000003">
    <property type="protein sequence ID" value="GAJ27610.1"/>
    <property type="molecule type" value="Genomic_DNA"/>
</dbReference>
<evidence type="ECO:0000313" key="10">
    <source>
        <dbReference type="EMBL" id="GAJ27610.1"/>
    </source>
</evidence>
<dbReference type="PROSITE" id="PS00098">
    <property type="entry name" value="THIOLASE_1"/>
    <property type="match status" value="1"/>
</dbReference>
<dbReference type="PROSITE" id="PS00099">
    <property type="entry name" value="THIOLASE_3"/>
    <property type="match status" value="1"/>
</dbReference>
<dbReference type="Gene3D" id="3.40.47.10">
    <property type="match status" value="1"/>
</dbReference>
<evidence type="ECO:0000256" key="3">
    <source>
        <dbReference type="ARBA" id="ARBA00022752"/>
    </source>
</evidence>
<evidence type="ECO:0000256" key="6">
    <source>
        <dbReference type="PIRSR" id="PIRSR000429-1"/>
    </source>
</evidence>
<organism evidence="10 11">
    <name type="scientific">Acidomonas methanolica NBRC 104435</name>
    <dbReference type="NCBI Taxonomy" id="1231351"/>
    <lineage>
        <taxon>Bacteria</taxon>
        <taxon>Pseudomonadati</taxon>
        <taxon>Pseudomonadota</taxon>
        <taxon>Alphaproteobacteria</taxon>
        <taxon>Acetobacterales</taxon>
        <taxon>Acetobacteraceae</taxon>
        <taxon>Acidomonas</taxon>
    </lineage>
</organism>
<dbReference type="GO" id="GO:0044281">
    <property type="term" value="P:small molecule metabolic process"/>
    <property type="evidence" value="ECO:0007669"/>
    <property type="project" value="UniProtKB-ARBA"/>
</dbReference>
<dbReference type="CDD" id="cd00751">
    <property type="entry name" value="thiolase"/>
    <property type="match status" value="1"/>
</dbReference>
<proteinExistence type="inferred from homology"/>
<keyword evidence="3" id="KW-0583">PHB biosynthesis</keyword>
<keyword evidence="11" id="KW-1185">Reference proteome</keyword>